<keyword evidence="2" id="KW-1185">Reference proteome</keyword>
<dbReference type="AlphaFoldDB" id="A0A1R2ASS9"/>
<sequence length="224" mass="25923">METLYSLKQQKTLAMKIVRTAKETGRSIQRHSSQKQIQGRNTYLEKLNPIESIASISAHRRSLSKMYKSRLLPSQFLSTPAEVIKKLTQKVYTYKKTKDKSEKLISEIDIEEKPELIAEPKSQRQLLDKKNSVNSHVYLDNTCQKMLDDNKKSRKILKIASQLLSKRALIAGIVANNALESDEKANYDDFHKKLKDAHSQLVNKDRIRPKERVKKRESILKSFN</sequence>
<evidence type="ECO:0000313" key="1">
    <source>
        <dbReference type="EMBL" id="OMJ67515.1"/>
    </source>
</evidence>
<evidence type="ECO:0000313" key="2">
    <source>
        <dbReference type="Proteomes" id="UP000187209"/>
    </source>
</evidence>
<reference evidence="1 2" key="1">
    <citation type="submission" date="2016-11" db="EMBL/GenBank/DDBJ databases">
        <title>The macronuclear genome of Stentor coeruleus: a giant cell with tiny introns.</title>
        <authorList>
            <person name="Slabodnick M."/>
            <person name="Ruby J.G."/>
            <person name="Reiff S.B."/>
            <person name="Swart E.C."/>
            <person name="Gosai S."/>
            <person name="Prabakaran S."/>
            <person name="Witkowska E."/>
            <person name="Larue G.E."/>
            <person name="Fisher S."/>
            <person name="Freeman R.M."/>
            <person name="Gunawardena J."/>
            <person name="Chu W."/>
            <person name="Stover N.A."/>
            <person name="Gregory B.D."/>
            <person name="Nowacki M."/>
            <person name="Derisi J."/>
            <person name="Roy S.W."/>
            <person name="Marshall W.F."/>
            <person name="Sood P."/>
        </authorList>
    </citation>
    <scope>NUCLEOTIDE SEQUENCE [LARGE SCALE GENOMIC DNA]</scope>
    <source>
        <strain evidence="1">WM001</strain>
    </source>
</reference>
<accession>A0A1R2ASS9</accession>
<dbReference type="Proteomes" id="UP000187209">
    <property type="component" value="Unassembled WGS sequence"/>
</dbReference>
<protein>
    <submittedName>
        <fullName evidence="1">Uncharacterized protein</fullName>
    </submittedName>
</protein>
<comment type="caution">
    <text evidence="1">The sequence shown here is derived from an EMBL/GenBank/DDBJ whole genome shotgun (WGS) entry which is preliminary data.</text>
</comment>
<dbReference type="EMBL" id="MPUH01001482">
    <property type="protein sequence ID" value="OMJ67515.1"/>
    <property type="molecule type" value="Genomic_DNA"/>
</dbReference>
<organism evidence="1 2">
    <name type="scientific">Stentor coeruleus</name>
    <dbReference type="NCBI Taxonomy" id="5963"/>
    <lineage>
        <taxon>Eukaryota</taxon>
        <taxon>Sar</taxon>
        <taxon>Alveolata</taxon>
        <taxon>Ciliophora</taxon>
        <taxon>Postciliodesmatophora</taxon>
        <taxon>Heterotrichea</taxon>
        <taxon>Heterotrichida</taxon>
        <taxon>Stentoridae</taxon>
        <taxon>Stentor</taxon>
    </lineage>
</organism>
<name>A0A1R2ASS9_9CILI</name>
<gene>
    <name evidence="1" type="ORF">SteCoe_35293</name>
</gene>
<proteinExistence type="predicted"/>